<dbReference type="InterPro" id="IPR001647">
    <property type="entry name" value="HTH_TetR"/>
</dbReference>
<dbReference type="AlphaFoldDB" id="A0A2N0A428"/>
<dbReference type="SUPFAM" id="SSF46689">
    <property type="entry name" value="Homeodomain-like"/>
    <property type="match status" value="1"/>
</dbReference>
<name>A0A2N0A428_9LEPT</name>
<dbReference type="Pfam" id="PF00440">
    <property type="entry name" value="TetR_N"/>
    <property type="match status" value="1"/>
</dbReference>
<dbReference type="RefSeq" id="WP_100766969.1">
    <property type="nucleotide sequence ID" value="NZ_NPEA01000001.1"/>
</dbReference>
<comment type="caution">
    <text evidence="4">The sequence shown here is derived from an EMBL/GenBank/DDBJ whole genome shotgun (WGS) entry which is preliminary data.</text>
</comment>
<accession>A0A2N0A428</accession>
<dbReference type="PRINTS" id="PR00455">
    <property type="entry name" value="HTHTETR"/>
</dbReference>
<evidence type="ECO:0000313" key="4">
    <source>
        <dbReference type="EMBL" id="PJZ79070.1"/>
    </source>
</evidence>
<dbReference type="PROSITE" id="PS50977">
    <property type="entry name" value="HTH_TETR_2"/>
    <property type="match status" value="1"/>
</dbReference>
<evidence type="ECO:0000256" key="2">
    <source>
        <dbReference type="PROSITE-ProRule" id="PRU00335"/>
    </source>
</evidence>
<organism evidence="4 5">
    <name type="scientific">Leptospira neocaledonica</name>
    <dbReference type="NCBI Taxonomy" id="2023192"/>
    <lineage>
        <taxon>Bacteria</taxon>
        <taxon>Pseudomonadati</taxon>
        <taxon>Spirochaetota</taxon>
        <taxon>Spirochaetia</taxon>
        <taxon>Leptospirales</taxon>
        <taxon>Leptospiraceae</taxon>
        <taxon>Leptospira</taxon>
    </lineage>
</organism>
<proteinExistence type="predicted"/>
<dbReference type="InterPro" id="IPR009057">
    <property type="entry name" value="Homeodomain-like_sf"/>
</dbReference>
<dbReference type="PANTHER" id="PTHR43479">
    <property type="entry name" value="ACREF/ENVCD OPERON REPRESSOR-RELATED"/>
    <property type="match status" value="1"/>
</dbReference>
<evidence type="ECO:0000256" key="1">
    <source>
        <dbReference type="ARBA" id="ARBA00023125"/>
    </source>
</evidence>
<reference evidence="4 5" key="1">
    <citation type="submission" date="2017-07" db="EMBL/GenBank/DDBJ databases">
        <title>Leptospira spp. isolated from tropical soils.</title>
        <authorList>
            <person name="Thibeaux R."/>
            <person name="Iraola G."/>
            <person name="Ferres I."/>
            <person name="Bierque E."/>
            <person name="Girault D."/>
            <person name="Soupe-Gilbert M.-E."/>
            <person name="Picardeau M."/>
            <person name="Goarant C."/>
        </authorList>
    </citation>
    <scope>NUCLEOTIDE SEQUENCE [LARGE SCALE GENOMIC DNA]</scope>
    <source>
        <strain evidence="4 5">ES4-C-A1</strain>
    </source>
</reference>
<feature type="DNA-binding region" description="H-T-H motif" evidence="2">
    <location>
        <begin position="33"/>
        <end position="52"/>
    </location>
</feature>
<protein>
    <submittedName>
        <fullName evidence="4">TetR family transcriptional regulator</fullName>
    </submittedName>
</protein>
<dbReference type="EMBL" id="NPEA01000001">
    <property type="protein sequence ID" value="PJZ79070.1"/>
    <property type="molecule type" value="Genomic_DNA"/>
</dbReference>
<feature type="domain" description="HTH tetR-type" evidence="3">
    <location>
        <begin position="10"/>
        <end position="70"/>
    </location>
</feature>
<dbReference type="OrthoDB" id="9809994at2"/>
<dbReference type="Gene3D" id="1.10.357.10">
    <property type="entry name" value="Tetracycline Repressor, domain 2"/>
    <property type="match status" value="1"/>
</dbReference>
<evidence type="ECO:0000259" key="3">
    <source>
        <dbReference type="PROSITE" id="PS50977"/>
    </source>
</evidence>
<evidence type="ECO:0000313" key="5">
    <source>
        <dbReference type="Proteomes" id="UP000231843"/>
    </source>
</evidence>
<dbReference type="InterPro" id="IPR050624">
    <property type="entry name" value="HTH-type_Tx_Regulator"/>
</dbReference>
<sequence>MTRKAVLGDEERKKEILDAALYCFLQFGYSKTSMDDVAKQADLSRPLLYLKFKNKEDLFQGIFDYTLAGSYDETEKVLYQNISPKEKLIRVCELNLIEPWAKIEGRPKTAEFYETCSKLSPESTQKYEKQIVKFAERILGDKKTAEVFFLALEGLSADLPKTKVLRKRVELLCERFSR</sequence>
<dbReference type="Proteomes" id="UP000231843">
    <property type="component" value="Unassembled WGS sequence"/>
</dbReference>
<dbReference type="PANTHER" id="PTHR43479:SF11">
    <property type="entry name" value="ACREF_ENVCD OPERON REPRESSOR-RELATED"/>
    <property type="match status" value="1"/>
</dbReference>
<keyword evidence="5" id="KW-1185">Reference proteome</keyword>
<gene>
    <name evidence="4" type="ORF">CH365_02285</name>
</gene>
<keyword evidence="1 2" id="KW-0238">DNA-binding</keyword>
<dbReference type="GO" id="GO:0003677">
    <property type="term" value="F:DNA binding"/>
    <property type="evidence" value="ECO:0007669"/>
    <property type="project" value="UniProtKB-UniRule"/>
</dbReference>